<dbReference type="GO" id="GO:0032039">
    <property type="term" value="C:integrator complex"/>
    <property type="evidence" value="ECO:0007669"/>
    <property type="project" value="InterPro"/>
</dbReference>
<dbReference type="Proteomes" id="UP000886885">
    <property type="component" value="Chromosome 18D"/>
</dbReference>
<proteinExistence type="predicted"/>
<dbReference type="Pfam" id="PF22966">
    <property type="entry name" value="INTS7_C_plants"/>
    <property type="match status" value="1"/>
</dbReference>
<evidence type="ECO:0000259" key="3">
    <source>
        <dbReference type="Pfam" id="PF24436"/>
    </source>
</evidence>
<sequence>MERISAACAMEWSIELEKALRSKKPGQAIEGIQRIGKRIQEWSKEPKPTMAVYNMFGLVTGEDRLFANTILLRLADAFRFGDRETRVSIVKVFLLELKSRDNKKMKGRQYRGILSKDRVQNHVELLKRVKIVFDTGDVDSKALALALFGCWAPFAKDSAHIRYLILSSMISSDVLQVKASLFAAGCFCELAGDFVPVVLEMLVNMVTSSETLLTIRLAGTRVFGKMGPSYSVASRAYKVLSLFSSNFISEHTFCFVVLDNVVSLLLVNVVHVNLYLGVYKIILTIGLLQTGLKLLDSLEEDLVVTMLVSLTKLASKSTLLLLEQVDLLLLFLSQEKDLLLQATALRCLHFIFMRGVVYSSVSAHGIKTFSRIVDEADLPLSMQCEALQILHKMLLYRLHNLPQDNMLELSPLLTTIENSAESSIMSKSLLAINVLADLSMKLSRRAEMESGGNSFSPLLTRTISIIIDRVILLVKPLLVLCQAGAGVLQEVQSLLSLLLSLVREHPDLGVSVLDKVRLFIEYLVDVHEGNIVIRKESLSVPEVFDFKGENVGISLKLAYYVHKFSVSCIEIMNEAGAITAQLVDKVKLLVQSVHRCGLFHWYVLIMYSILLHSHSMWSYVVHNKKESCNPDSNLNCSLCSELVEREFFTLHCAKKLLTQRDNWSAYKAGTFAACQGAWITAAFVFEQLTSKVQSGSCSCWLKSLTQFAQTESKFQFYPITQWGFSLADRSKMNAFPVMFFQDFSDELGQGAVENIRDPNYTEMLCQAHHGLCSSRKTLESIVTSDKSFCFQRWFLAIRVELLGTMADVVKVLGATPLSEDSIRNNRKGEKKDEYLNSLRQITQSSFRLNRLVQEYDLISMSFIGMDSRSSNIISTLALSCLLLAFATGFAISISDQLANEILMPCDLENSKNYLQGMLVRNLIRRLWHLDQDTISHLRLVLGVGVQPNDNFHQSRSQRLNISSEERDILDVCNYIVAGIVALKEEANRKKNEEILSQVTKDGFQLLLNTITKWMRIPFQVPTYFFKIRPCIGSELFVFNADARNSNQLSVLPGFNLSLNLCLQLRNLPPDLPFVVTRSYCVLYSSMSFQECKENGETKGQFLWENGPLDTDNLIQMNEKLFHHVTECTKKTSNSKRGREKDIDSDEIITGFVCFDLIDARKGFSNCLLDVSHFPVGSYRIKWQSCCIDSQGSYWSLLPLNTGPTCRLGCHAWITMKGVAYRSTMRNQVPQTGKGELGLGIAGTIYFNIFNGVTLFLWRGAISNIFQLLAMIWHNLLLTTRIRIVNVIQSINLDPVLHFYCLKGRPAQCEKCDGLKSDMASLIGKAIEKDIQISALGKLLALKDEEISRFKSQQNPQLREKIAHKDKKLSRLEDQQLLTDTRINKLRADIDFVLKEFDEAVKINEEGSDKYSDRSLNKSEKHERLAPTIGIGNRHDDKPQSTTPLLPHTYERSPSCFPTLKGGSSPLMEENIMVAASSSNDEPPSSFSMFNDDSTLPTEENITVAPRSDRTASLTSNSSRTKEQNMKVAAPLSSHDILPPYVPRFHPSPTAEGNITLTAPSSDHANGRANGDGKLHIFDHSLYGFHRPPTPYPFYVLKKKTITLLNRVATSNEKNMES</sequence>
<dbReference type="Pfam" id="PF24436">
    <property type="entry name" value="INTS7_N"/>
    <property type="match status" value="1"/>
</dbReference>
<name>A0A8X7Y6I0_POPTO</name>
<evidence type="ECO:0000256" key="1">
    <source>
        <dbReference type="SAM" id="MobiDB-lite"/>
    </source>
</evidence>
<feature type="domain" description="Integrator complex subunit 7-like C-terminal" evidence="2">
    <location>
        <begin position="1032"/>
        <end position="1204"/>
    </location>
</feature>
<evidence type="ECO:0000259" key="2">
    <source>
        <dbReference type="Pfam" id="PF22966"/>
    </source>
</evidence>
<comment type="caution">
    <text evidence="4">The sequence shown here is derived from an EMBL/GenBank/DDBJ whole genome shotgun (WGS) entry which is preliminary data.</text>
</comment>
<evidence type="ECO:0000313" key="5">
    <source>
        <dbReference type="Proteomes" id="UP000886885"/>
    </source>
</evidence>
<reference evidence="4" key="1">
    <citation type="journal article" date="2020" name="bioRxiv">
        <title>Hybrid origin of Populus tomentosa Carr. identified through genome sequencing and phylogenomic analysis.</title>
        <authorList>
            <person name="An X."/>
            <person name="Gao K."/>
            <person name="Chen Z."/>
            <person name="Li J."/>
            <person name="Yang X."/>
            <person name="Yang X."/>
            <person name="Zhou J."/>
            <person name="Guo T."/>
            <person name="Zhao T."/>
            <person name="Huang S."/>
            <person name="Miao D."/>
            <person name="Khan W.U."/>
            <person name="Rao P."/>
            <person name="Ye M."/>
            <person name="Lei B."/>
            <person name="Liao W."/>
            <person name="Wang J."/>
            <person name="Ji L."/>
            <person name="Li Y."/>
            <person name="Guo B."/>
            <person name="Mustafa N.S."/>
            <person name="Li S."/>
            <person name="Yun Q."/>
            <person name="Keller S.R."/>
            <person name="Mao J."/>
            <person name="Zhang R."/>
            <person name="Strauss S.H."/>
        </authorList>
    </citation>
    <scope>NUCLEOTIDE SEQUENCE</scope>
    <source>
        <strain evidence="4">GM15</strain>
        <tissue evidence="4">Leaf</tissue>
    </source>
</reference>
<dbReference type="InterPro" id="IPR056516">
    <property type="entry name" value="INTS7_N"/>
</dbReference>
<accession>A0A8X7Y6I0</accession>
<gene>
    <name evidence="4" type="ORF">POTOM_057567</name>
</gene>
<dbReference type="EMBL" id="JAAWWB010000036">
    <property type="protein sequence ID" value="KAG6739945.1"/>
    <property type="molecule type" value="Genomic_DNA"/>
</dbReference>
<evidence type="ECO:0008006" key="6">
    <source>
        <dbReference type="Google" id="ProtNLM"/>
    </source>
</evidence>
<protein>
    <recommendedName>
        <fullName evidence="6">ARM repeat superfamily protein</fullName>
    </recommendedName>
</protein>
<keyword evidence="5" id="KW-1185">Reference proteome</keyword>
<feature type="region of interest" description="Disordered" evidence="1">
    <location>
        <begin position="1476"/>
        <end position="1495"/>
    </location>
</feature>
<dbReference type="InterPro" id="IPR033060">
    <property type="entry name" value="INTS7"/>
</dbReference>
<dbReference type="OrthoDB" id="1921953at2759"/>
<dbReference type="InterPro" id="IPR055195">
    <property type="entry name" value="INTS7_C_plant"/>
</dbReference>
<feature type="compositionally biased region" description="Low complexity" evidence="1">
    <location>
        <begin position="1476"/>
        <end position="1487"/>
    </location>
</feature>
<feature type="domain" description="Integrator complex subunit 7 N-terminal" evidence="3">
    <location>
        <begin position="15"/>
        <end position="273"/>
    </location>
</feature>
<dbReference type="PANTHER" id="PTHR13322">
    <property type="entry name" value="C1ORF73 PROTEIN"/>
    <property type="match status" value="1"/>
</dbReference>
<dbReference type="PANTHER" id="PTHR13322:SF2">
    <property type="entry name" value="INTEGRATOR COMPLEX SUBUNIT 7"/>
    <property type="match status" value="1"/>
</dbReference>
<dbReference type="GO" id="GO:0034472">
    <property type="term" value="P:snRNA 3'-end processing"/>
    <property type="evidence" value="ECO:0007669"/>
    <property type="project" value="TreeGrafter"/>
</dbReference>
<organism evidence="4 5">
    <name type="scientific">Populus tomentosa</name>
    <name type="common">Chinese white poplar</name>
    <dbReference type="NCBI Taxonomy" id="118781"/>
    <lineage>
        <taxon>Eukaryota</taxon>
        <taxon>Viridiplantae</taxon>
        <taxon>Streptophyta</taxon>
        <taxon>Embryophyta</taxon>
        <taxon>Tracheophyta</taxon>
        <taxon>Spermatophyta</taxon>
        <taxon>Magnoliopsida</taxon>
        <taxon>eudicotyledons</taxon>
        <taxon>Gunneridae</taxon>
        <taxon>Pentapetalae</taxon>
        <taxon>rosids</taxon>
        <taxon>fabids</taxon>
        <taxon>Malpighiales</taxon>
        <taxon>Salicaceae</taxon>
        <taxon>Saliceae</taxon>
        <taxon>Populus</taxon>
    </lineage>
</organism>
<evidence type="ECO:0000313" key="4">
    <source>
        <dbReference type="EMBL" id="KAG6739945.1"/>
    </source>
</evidence>